<evidence type="ECO:0000313" key="23">
    <source>
        <dbReference type="EMBL" id="TDX00876.1"/>
    </source>
</evidence>
<keyword evidence="10 21" id="KW-0732">Signal</keyword>
<evidence type="ECO:0000256" key="2">
    <source>
        <dbReference type="ARBA" id="ARBA00004371"/>
    </source>
</evidence>
<reference evidence="23 24" key="1">
    <citation type="submission" date="2019-03" db="EMBL/GenBank/DDBJ databases">
        <title>Genomic Encyclopedia of Type Strains, Phase IV (KMG-IV): sequencing the most valuable type-strain genomes for metagenomic binning, comparative biology and taxonomic classification.</title>
        <authorList>
            <person name="Goeker M."/>
        </authorList>
    </citation>
    <scope>NUCLEOTIDE SEQUENCE [LARGE SCALE GENOMIC DNA]</scope>
    <source>
        <strain evidence="23 24">DSM 100059</strain>
    </source>
</reference>
<evidence type="ECO:0000256" key="18">
    <source>
        <dbReference type="ARBA" id="ARBA00023228"/>
    </source>
</evidence>
<keyword evidence="7" id="KW-0121">Carboxypeptidase</keyword>
<dbReference type="GO" id="GO:0005764">
    <property type="term" value="C:lysosome"/>
    <property type="evidence" value="ECO:0007669"/>
    <property type="project" value="UniProtKB-SubCell"/>
</dbReference>
<dbReference type="PANTHER" id="PTHR12053">
    <property type="entry name" value="PROTEASE FAMILY M28 PLASMA GLUTAMATE CARBOXYPEPTIDASE-RELATED"/>
    <property type="match status" value="1"/>
</dbReference>
<evidence type="ECO:0000256" key="14">
    <source>
        <dbReference type="ARBA" id="ARBA00023034"/>
    </source>
</evidence>
<dbReference type="GO" id="GO:0006508">
    <property type="term" value="P:proteolysis"/>
    <property type="evidence" value="ECO:0007669"/>
    <property type="project" value="UniProtKB-KW"/>
</dbReference>
<feature type="chain" id="PRO_5020304926" description="Carboxypeptidase Q" evidence="21">
    <location>
        <begin position="18"/>
        <end position="515"/>
    </location>
</feature>
<organism evidence="23 24">
    <name type="scientific">Dinghuibacter silviterrae</name>
    <dbReference type="NCBI Taxonomy" id="1539049"/>
    <lineage>
        <taxon>Bacteria</taxon>
        <taxon>Pseudomonadati</taxon>
        <taxon>Bacteroidota</taxon>
        <taxon>Chitinophagia</taxon>
        <taxon>Chitinophagales</taxon>
        <taxon>Chitinophagaceae</taxon>
        <taxon>Dinghuibacter</taxon>
    </lineage>
</organism>
<dbReference type="PANTHER" id="PTHR12053:SF3">
    <property type="entry name" value="CARBOXYPEPTIDASE Q"/>
    <property type="match status" value="1"/>
</dbReference>
<name>A0A4R8DSM7_9BACT</name>
<keyword evidence="16" id="KW-0865">Zymogen</keyword>
<evidence type="ECO:0000256" key="1">
    <source>
        <dbReference type="ARBA" id="ARBA00004240"/>
    </source>
</evidence>
<comment type="subunit">
    <text evidence="19">Homodimer. The monomeric form is inactive while the homodimer is active.</text>
</comment>
<keyword evidence="8" id="KW-0645">Protease</keyword>
<dbReference type="SUPFAM" id="SSF53187">
    <property type="entry name" value="Zn-dependent exopeptidases"/>
    <property type="match status" value="1"/>
</dbReference>
<gene>
    <name evidence="23" type="ORF">EDB95_1905</name>
</gene>
<dbReference type="InterPro" id="IPR007484">
    <property type="entry name" value="Peptidase_M28"/>
</dbReference>
<evidence type="ECO:0000313" key="24">
    <source>
        <dbReference type="Proteomes" id="UP000294498"/>
    </source>
</evidence>
<keyword evidence="6" id="KW-0964">Secreted</keyword>
<evidence type="ECO:0000256" key="5">
    <source>
        <dbReference type="ARBA" id="ARBA00014116"/>
    </source>
</evidence>
<protein>
    <recommendedName>
        <fullName evidence="5">Carboxypeptidase Q</fullName>
    </recommendedName>
    <alternativeName>
        <fullName evidence="20">Plasma glutamate carboxypeptidase</fullName>
    </alternativeName>
</protein>
<dbReference type="GO" id="GO:0046872">
    <property type="term" value="F:metal ion binding"/>
    <property type="evidence" value="ECO:0007669"/>
    <property type="project" value="UniProtKB-KW"/>
</dbReference>
<keyword evidence="24" id="KW-1185">Reference proteome</keyword>
<feature type="domain" description="Peptidase M28" evidence="22">
    <location>
        <begin position="288"/>
        <end position="489"/>
    </location>
</feature>
<evidence type="ECO:0000259" key="22">
    <source>
        <dbReference type="Pfam" id="PF04389"/>
    </source>
</evidence>
<evidence type="ECO:0000256" key="16">
    <source>
        <dbReference type="ARBA" id="ARBA00023145"/>
    </source>
</evidence>
<dbReference type="InterPro" id="IPR039866">
    <property type="entry name" value="CPQ"/>
</dbReference>
<dbReference type="AlphaFoldDB" id="A0A4R8DSM7"/>
<evidence type="ECO:0000256" key="17">
    <source>
        <dbReference type="ARBA" id="ARBA00023180"/>
    </source>
</evidence>
<dbReference type="OrthoDB" id="9769665at2"/>
<evidence type="ECO:0000256" key="21">
    <source>
        <dbReference type="SAM" id="SignalP"/>
    </source>
</evidence>
<evidence type="ECO:0000256" key="15">
    <source>
        <dbReference type="ARBA" id="ARBA00023049"/>
    </source>
</evidence>
<evidence type="ECO:0000256" key="13">
    <source>
        <dbReference type="ARBA" id="ARBA00022833"/>
    </source>
</evidence>
<keyword evidence="14" id="KW-0333">Golgi apparatus</keyword>
<dbReference type="GO" id="GO:0070573">
    <property type="term" value="F:metallodipeptidase activity"/>
    <property type="evidence" value="ECO:0007669"/>
    <property type="project" value="InterPro"/>
</dbReference>
<evidence type="ECO:0000256" key="20">
    <source>
        <dbReference type="ARBA" id="ARBA00033328"/>
    </source>
</evidence>
<proteinExistence type="predicted"/>
<comment type="subcellular location">
    <subcellularLocation>
        <location evidence="1">Endoplasmic reticulum</location>
    </subcellularLocation>
    <subcellularLocation>
        <location evidence="3">Golgi apparatus</location>
    </subcellularLocation>
    <subcellularLocation>
        <location evidence="2">Lysosome</location>
    </subcellularLocation>
    <subcellularLocation>
        <location evidence="4">Secreted</location>
    </subcellularLocation>
</comment>
<evidence type="ECO:0000256" key="10">
    <source>
        <dbReference type="ARBA" id="ARBA00022729"/>
    </source>
</evidence>
<evidence type="ECO:0000256" key="19">
    <source>
        <dbReference type="ARBA" id="ARBA00025833"/>
    </source>
</evidence>
<feature type="signal peptide" evidence="21">
    <location>
        <begin position="1"/>
        <end position="17"/>
    </location>
</feature>
<keyword evidence="18" id="KW-0458">Lysosome</keyword>
<accession>A0A4R8DSM7</accession>
<evidence type="ECO:0000256" key="12">
    <source>
        <dbReference type="ARBA" id="ARBA00022824"/>
    </source>
</evidence>
<dbReference type="GO" id="GO:0004180">
    <property type="term" value="F:carboxypeptidase activity"/>
    <property type="evidence" value="ECO:0007669"/>
    <property type="project" value="UniProtKB-KW"/>
</dbReference>
<comment type="caution">
    <text evidence="23">The sequence shown here is derived from an EMBL/GenBank/DDBJ whole genome shotgun (WGS) entry which is preliminary data.</text>
</comment>
<dbReference type="Pfam" id="PF04389">
    <property type="entry name" value="Peptidase_M28"/>
    <property type="match status" value="1"/>
</dbReference>
<evidence type="ECO:0000256" key="6">
    <source>
        <dbReference type="ARBA" id="ARBA00022525"/>
    </source>
</evidence>
<dbReference type="Gene3D" id="3.40.630.10">
    <property type="entry name" value="Zn peptidases"/>
    <property type="match status" value="1"/>
</dbReference>
<evidence type="ECO:0000256" key="8">
    <source>
        <dbReference type="ARBA" id="ARBA00022670"/>
    </source>
</evidence>
<dbReference type="EMBL" id="SODV01000001">
    <property type="protein sequence ID" value="TDX00876.1"/>
    <property type="molecule type" value="Genomic_DNA"/>
</dbReference>
<keyword evidence="13" id="KW-0862">Zinc</keyword>
<evidence type="ECO:0000256" key="4">
    <source>
        <dbReference type="ARBA" id="ARBA00004613"/>
    </source>
</evidence>
<keyword evidence="12" id="KW-0256">Endoplasmic reticulum</keyword>
<keyword evidence="9" id="KW-0479">Metal-binding</keyword>
<keyword evidence="17" id="KW-0325">Glycoprotein</keyword>
<evidence type="ECO:0000256" key="3">
    <source>
        <dbReference type="ARBA" id="ARBA00004555"/>
    </source>
</evidence>
<evidence type="ECO:0000256" key="7">
    <source>
        <dbReference type="ARBA" id="ARBA00022645"/>
    </source>
</evidence>
<dbReference type="RefSeq" id="WP_133992944.1">
    <property type="nucleotide sequence ID" value="NZ_SODV01000001.1"/>
</dbReference>
<evidence type="ECO:0000256" key="9">
    <source>
        <dbReference type="ARBA" id="ARBA00022723"/>
    </source>
</evidence>
<sequence>MRTLLVLLLLSPLALFAQETVDTATFRMIREAETADSHIPDIAFHITDVAGARLTNSPGFFRAARWAAATMKGWGLQNTALEPWGTYGRGWEIRNFNISMRAPYQGYVLGYPLPWSTNTPGEIHAPVYTLSMGHLVDSAWMEQHRADLKGKILLVAGSQDKHQPDDTAAFSTRLTDKELADMHDEYMITRPQIDGFLNFLRARDKARYRAKSFGAVAIVYAYGQGRDGTIEIDDFFGYKLDEPAYLPEASISSEDGFKIKRLLAAGIPVELNLNIDGHFNTDDTKGYNVIGEIPGTDPTLKAQVVMLGGHLDSWAAATGATDNGAGCIVMMEAVRLLDSLHLRPKRTIRIALWSGEEQGLLGSYNYVLNHFGNAQTGNLKPEQSLVSAYFNLDNGTGRIRGIFAQGNAAVKPIFEAWLAPFQDLGASTVSMHNTGSTDHLGFDWVGIPGFQFIQDPLDYESKTHHTNMDTYDYLRMEDLKQAAIIVASFVYQAASRAEMLPRKAPVKEQFVFDGL</sequence>
<evidence type="ECO:0000256" key="11">
    <source>
        <dbReference type="ARBA" id="ARBA00022801"/>
    </source>
</evidence>
<dbReference type="Proteomes" id="UP000294498">
    <property type="component" value="Unassembled WGS sequence"/>
</dbReference>
<dbReference type="GO" id="GO:0005576">
    <property type="term" value="C:extracellular region"/>
    <property type="evidence" value="ECO:0007669"/>
    <property type="project" value="UniProtKB-SubCell"/>
</dbReference>
<keyword evidence="11" id="KW-0378">Hydrolase</keyword>
<keyword evidence="15" id="KW-0482">Metalloprotease</keyword>